<evidence type="ECO:0000313" key="3">
    <source>
        <dbReference type="Proteomes" id="UP000823388"/>
    </source>
</evidence>
<evidence type="ECO:0000256" key="1">
    <source>
        <dbReference type="SAM" id="MobiDB-lite"/>
    </source>
</evidence>
<feature type="region of interest" description="Disordered" evidence="1">
    <location>
        <begin position="20"/>
        <end position="83"/>
    </location>
</feature>
<organism evidence="2 3">
    <name type="scientific">Panicum virgatum</name>
    <name type="common">Blackwell switchgrass</name>
    <dbReference type="NCBI Taxonomy" id="38727"/>
    <lineage>
        <taxon>Eukaryota</taxon>
        <taxon>Viridiplantae</taxon>
        <taxon>Streptophyta</taxon>
        <taxon>Embryophyta</taxon>
        <taxon>Tracheophyta</taxon>
        <taxon>Spermatophyta</taxon>
        <taxon>Magnoliopsida</taxon>
        <taxon>Liliopsida</taxon>
        <taxon>Poales</taxon>
        <taxon>Poaceae</taxon>
        <taxon>PACMAD clade</taxon>
        <taxon>Panicoideae</taxon>
        <taxon>Panicodae</taxon>
        <taxon>Paniceae</taxon>
        <taxon>Panicinae</taxon>
        <taxon>Panicum</taxon>
        <taxon>Panicum sect. Hiantes</taxon>
    </lineage>
</organism>
<name>A0A8T0S0P2_PANVG</name>
<keyword evidence="3" id="KW-1185">Reference proteome</keyword>
<evidence type="ECO:0000313" key="2">
    <source>
        <dbReference type="EMBL" id="KAG2592502.1"/>
    </source>
</evidence>
<feature type="compositionally biased region" description="Pro residues" evidence="1">
    <location>
        <begin position="20"/>
        <end position="33"/>
    </location>
</feature>
<dbReference type="AlphaFoldDB" id="A0A8T0S0P2"/>
<reference evidence="2 3" key="1">
    <citation type="submission" date="2020-05" db="EMBL/GenBank/DDBJ databases">
        <title>WGS assembly of Panicum virgatum.</title>
        <authorList>
            <person name="Lovell J.T."/>
            <person name="Jenkins J."/>
            <person name="Shu S."/>
            <person name="Juenger T.E."/>
            <person name="Schmutz J."/>
        </authorList>
    </citation>
    <scope>NUCLEOTIDE SEQUENCE [LARGE SCALE GENOMIC DNA]</scope>
    <source>
        <strain evidence="3">cv. AP13</strain>
    </source>
</reference>
<dbReference type="EMBL" id="CM029046">
    <property type="protein sequence ID" value="KAG2592502.1"/>
    <property type="molecule type" value="Genomic_DNA"/>
</dbReference>
<sequence>MFIHYCCCSALLFRRHSPPTPCAGPPSPFPRPPKAGGAGVGERAATRRSPGMYSGLGRRDLGVTDEDAPAGAGAAAWSGGGGDGAGVGSAGVAVRYGGGSRCLCDGLARWNRKRFRGRDESPVARPGGVVVRRWTSRLWTTTADAHGEEAAITTARFSGAQRSSEAVADVRQGMAAVWRTDSSVLDSDVAAATVQRMSPAVKSEDGATTHLAKDIAEGSNKKIHG</sequence>
<gene>
    <name evidence="2" type="ORF">PVAP13_5NG556086</name>
</gene>
<accession>A0A8T0S0P2</accession>
<comment type="caution">
    <text evidence="2">The sequence shown here is derived from an EMBL/GenBank/DDBJ whole genome shotgun (WGS) entry which is preliminary data.</text>
</comment>
<proteinExistence type="predicted"/>
<dbReference type="Proteomes" id="UP000823388">
    <property type="component" value="Chromosome 5N"/>
</dbReference>
<protein>
    <submittedName>
        <fullName evidence="2">Uncharacterized protein</fullName>
    </submittedName>
</protein>